<evidence type="ECO:0000313" key="3">
    <source>
        <dbReference type="Proteomes" id="UP000002640"/>
    </source>
</evidence>
<reference evidence="2" key="2">
    <citation type="submission" date="2011-09" db="EMBL/GenBank/DDBJ databases">
        <authorList>
            <consortium name="US DOE Joint Genome Institute (JGI-PGF)"/>
            <person name="Aerts A."/>
            <person name="Grimwood J."/>
            <person name="Schmutz J."/>
            <person name="Lucas S."/>
            <person name="Hammon N."/>
            <person name="Glavina del Rio T."/>
            <person name="Dalin E."/>
            <person name="Tice H."/>
            <person name="Pitluck S."/>
            <person name="Dehal P."/>
            <person name="Chapman J."/>
            <person name="Putman N.H."/>
            <person name="Salamov A.A."/>
            <person name="Terry A."/>
            <person name="Rokhsar D.S."/>
            <person name="Boore J.L."/>
            <person name="Tripathy S."/>
            <person name="Tyler B.M."/>
            <person name="Grigoriev I.V."/>
        </authorList>
    </citation>
    <scope>NUCLEOTIDE SEQUENCE</scope>
    <source>
        <strain evidence="2">P6497</strain>
    </source>
</reference>
<name>G4ZIS4_PHYSP</name>
<evidence type="ECO:0000313" key="2">
    <source>
        <dbReference type="EMBL" id="EGZ18138.1"/>
    </source>
</evidence>
<dbReference type="KEGG" id="psoj:PHYSODRAFT_286038"/>
<dbReference type="AlphaFoldDB" id="G4ZIS4"/>
<keyword evidence="3" id="KW-1185">Reference proteome</keyword>
<proteinExistence type="predicted"/>
<dbReference type="EMBL" id="JH159174">
    <property type="protein sequence ID" value="EGZ04811.1"/>
    <property type="molecule type" value="Genomic_DNA"/>
</dbReference>
<accession>G4ZIS4</accession>
<protein>
    <submittedName>
        <fullName evidence="2">Uncharacterized protein</fullName>
    </submittedName>
</protein>
<evidence type="ECO:0000313" key="1">
    <source>
        <dbReference type="EMBL" id="EGZ04811.1"/>
    </source>
</evidence>
<sequence length="86" mass="9019">MAAAATACACPWPTTGVGTGEARARRRRLRSKRAATLWVVATVVGGPAFDHSFKLAAGDRGSSTQATPPRRHLCGVLRDAAVIRCC</sequence>
<dbReference type="RefSeq" id="XP_009527196.1">
    <property type="nucleotide sequence ID" value="XM_009528901.1"/>
</dbReference>
<organism evidence="3">
    <name type="scientific">Phytophthora sojae (strain P6497)</name>
    <name type="common">Soybean stem and root rot agent</name>
    <name type="synonym">Phytophthora megasperma f. sp. glycines</name>
    <dbReference type="NCBI Taxonomy" id="1094619"/>
    <lineage>
        <taxon>Eukaryota</taxon>
        <taxon>Sar</taxon>
        <taxon>Stramenopiles</taxon>
        <taxon>Oomycota</taxon>
        <taxon>Peronosporomycetes</taxon>
        <taxon>Peronosporales</taxon>
        <taxon>Peronosporaceae</taxon>
        <taxon>Phytophthora</taxon>
    </lineage>
</organism>
<dbReference type="InParanoid" id="G4ZIS4"/>
<dbReference type="GeneID" id="20640880"/>
<dbReference type="EMBL" id="JH159154">
    <property type="protein sequence ID" value="EGZ18138.1"/>
    <property type="molecule type" value="Genomic_DNA"/>
</dbReference>
<reference evidence="2 3" key="1">
    <citation type="journal article" date="2006" name="Science">
        <title>Phytophthora genome sequences uncover evolutionary origins and mechanisms of pathogenesis.</title>
        <authorList>
            <person name="Tyler B.M."/>
            <person name="Tripathy S."/>
            <person name="Zhang X."/>
            <person name="Dehal P."/>
            <person name="Jiang R.H."/>
            <person name="Aerts A."/>
            <person name="Arredondo F.D."/>
            <person name="Baxter L."/>
            <person name="Bensasson D."/>
            <person name="Beynon J.L."/>
            <person name="Chapman J."/>
            <person name="Damasceno C.M."/>
            <person name="Dorrance A.E."/>
            <person name="Dou D."/>
            <person name="Dickerman A.W."/>
            <person name="Dubchak I.L."/>
            <person name="Garbelotto M."/>
            <person name="Gijzen M."/>
            <person name="Gordon S.G."/>
            <person name="Govers F."/>
            <person name="Grunwald N.J."/>
            <person name="Huang W."/>
            <person name="Ivors K.L."/>
            <person name="Jones R.W."/>
            <person name="Kamoun S."/>
            <person name="Krampis K."/>
            <person name="Lamour K.H."/>
            <person name="Lee M.K."/>
            <person name="McDonald W.H."/>
            <person name="Medina M."/>
            <person name="Meijer H.J."/>
            <person name="Nordberg E.K."/>
            <person name="Maclean D.J."/>
            <person name="Ospina-Giraldo M.D."/>
            <person name="Morris P.F."/>
            <person name="Phuntumart V."/>
            <person name="Putnam N.H."/>
            <person name="Rash S."/>
            <person name="Rose J.K."/>
            <person name="Sakihama Y."/>
            <person name="Salamov A.A."/>
            <person name="Savidor A."/>
            <person name="Scheuring C.F."/>
            <person name="Smith B.M."/>
            <person name="Sobral B.W."/>
            <person name="Terry A."/>
            <person name="Torto-Alalibo T.A."/>
            <person name="Win J."/>
            <person name="Xu Z."/>
            <person name="Zhang H."/>
            <person name="Grigoriev I.V."/>
            <person name="Rokhsar D.S."/>
            <person name="Boore J.L."/>
        </authorList>
    </citation>
    <scope>NUCLEOTIDE SEQUENCE [LARGE SCALE GENOMIC DNA]</scope>
    <source>
        <strain evidence="2 3">P6497</strain>
    </source>
</reference>
<dbReference type="GeneID" id="20640223"/>
<dbReference type="KEGG" id="psoj:PHYSODRAFT_292733"/>
<dbReference type="RefSeq" id="XP_009539787.1">
    <property type="nucleotide sequence ID" value="XM_009541492.1"/>
</dbReference>
<gene>
    <name evidence="2" type="ORF">PHYSODRAFT_286038</name>
    <name evidence="1" type="ORF">PHYSODRAFT_292733</name>
</gene>
<dbReference type="Proteomes" id="UP000002640">
    <property type="component" value="Unassembled WGS sequence"/>
</dbReference>